<keyword evidence="2" id="KW-1185">Reference proteome</keyword>
<dbReference type="InterPro" id="IPR023393">
    <property type="entry name" value="START-like_dom_sf"/>
</dbReference>
<gene>
    <name evidence="1" type="ORF">SAMN05444417_1617</name>
</gene>
<dbReference type="Proteomes" id="UP000184292">
    <property type="component" value="Unassembled WGS sequence"/>
</dbReference>
<dbReference type="EMBL" id="FQYO01000003">
    <property type="protein sequence ID" value="SHI77102.1"/>
    <property type="molecule type" value="Genomic_DNA"/>
</dbReference>
<organism evidence="1 2">
    <name type="scientific">Wenxinia saemankumensis</name>
    <dbReference type="NCBI Taxonomy" id="1447782"/>
    <lineage>
        <taxon>Bacteria</taxon>
        <taxon>Pseudomonadati</taxon>
        <taxon>Pseudomonadota</taxon>
        <taxon>Alphaproteobacteria</taxon>
        <taxon>Rhodobacterales</taxon>
        <taxon>Roseobacteraceae</taxon>
        <taxon>Wenxinia</taxon>
    </lineage>
</organism>
<accession>A0A1M6DV60</accession>
<dbReference type="RefSeq" id="WP_073328028.1">
    <property type="nucleotide sequence ID" value="NZ_FQYO01000003.1"/>
</dbReference>
<dbReference type="STRING" id="1447782.SAMN05444417_1617"/>
<sequence length="156" mass="17595">MQITAREDIEAPIEAVFAEASDFPAFERQALRRGADVRRVDGEGEIGEGTAWEIRFQFRGREREVRADIVQFEPPQAYAVTSSTGGLEGLTYVECVALARSRTRITMVTEFSARTLPARLLLQSLKLARGKLTKRLTARTAHFAREVEARWQRRGA</sequence>
<protein>
    <submittedName>
        <fullName evidence="1">Polyketide cyclase / dehydrase and lipid transport</fullName>
    </submittedName>
</protein>
<evidence type="ECO:0000313" key="1">
    <source>
        <dbReference type="EMBL" id="SHI77102.1"/>
    </source>
</evidence>
<dbReference type="SUPFAM" id="SSF55961">
    <property type="entry name" value="Bet v1-like"/>
    <property type="match status" value="1"/>
</dbReference>
<dbReference type="Pfam" id="PF10604">
    <property type="entry name" value="Polyketide_cyc2"/>
    <property type="match status" value="1"/>
</dbReference>
<proteinExistence type="predicted"/>
<name>A0A1M6DV60_9RHOB</name>
<dbReference type="InterPro" id="IPR019587">
    <property type="entry name" value="Polyketide_cyclase/dehydratase"/>
</dbReference>
<evidence type="ECO:0000313" key="2">
    <source>
        <dbReference type="Proteomes" id="UP000184292"/>
    </source>
</evidence>
<dbReference type="AlphaFoldDB" id="A0A1M6DV60"/>
<dbReference type="OrthoDB" id="7860307at2"/>
<reference evidence="1 2" key="1">
    <citation type="submission" date="2016-11" db="EMBL/GenBank/DDBJ databases">
        <authorList>
            <person name="Jaros S."/>
            <person name="Januszkiewicz K."/>
            <person name="Wedrychowicz H."/>
        </authorList>
    </citation>
    <scope>NUCLEOTIDE SEQUENCE [LARGE SCALE GENOMIC DNA]</scope>
    <source>
        <strain evidence="1 2">DSM 100565</strain>
    </source>
</reference>
<dbReference type="Gene3D" id="3.30.530.20">
    <property type="match status" value="1"/>
</dbReference>
<dbReference type="CDD" id="cd07812">
    <property type="entry name" value="SRPBCC"/>
    <property type="match status" value="1"/>
</dbReference>